<organism evidence="2">
    <name type="scientific">Culex pipiens</name>
    <name type="common">House mosquito</name>
    <dbReference type="NCBI Taxonomy" id="7175"/>
    <lineage>
        <taxon>Eukaryota</taxon>
        <taxon>Metazoa</taxon>
        <taxon>Ecdysozoa</taxon>
        <taxon>Arthropoda</taxon>
        <taxon>Hexapoda</taxon>
        <taxon>Insecta</taxon>
        <taxon>Pterygota</taxon>
        <taxon>Neoptera</taxon>
        <taxon>Endopterygota</taxon>
        <taxon>Diptera</taxon>
        <taxon>Nematocera</taxon>
        <taxon>Culicoidea</taxon>
        <taxon>Culicidae</taxon>
        <taxon>Culicinae</taxon>
        <taxon>Culicini</taxon>
        <taxon>Culex</taxon>
        <taxon>Culex</taxon>
    </lineage>
</organism>
<reference evidence="2" key="1">
    <citation type="submission" date="2021-05" db="EMBL/GenBank/DDBJ databases">
        <authorList>
            <person name="Alioto T."/>
            <person name="Alioto T."/>
            <person name="Gomez Garrido J."/>
        </authorList>
    </citation>
    <scope>NUCLEOTIDE SEQUENCE</scope>
</reference>
<protein>
    <submittedName>
        <fullName evidence="2">(northern house mosquito) hypothetical protein</fullName>
    </submittedName>
</protein>
<proteinExistence type="predicted"/>
<keyword evidence="1" id="KW-1133">Transmembrane helix</keyword>
<dbReference type="EMBL" id="HBUE01112918">
    <property type="protein sequence ID" value="CAG6489539.1"/>
    <property type="molecule type" value="Transcribed_RNA"/>
</dbReference>
<accession>A0A8D8G0T2</accession>
<name>A0A8D8G0T2_CULPI</name>
<keyword evidence="1" id="KW-0472">Membrane</keyword>
<sequence length="186" mass="20619">MCSAIIFFGFLRYFFDFSSWFTFWQRFRNSPFCFFSRSTLSCCFVFGLAFLSYLGTPVLRFSADLSWNSESSEGSASSRGRMSPVTAVFSRFFFSFSLLKALWVSSIFLSTSSLRNFFLAFLFSRVMASLRSFLVLVLASSGSSWAGAGSGIGVAVTGFVTALVFFVVCTLKLFGSGPFSCTGMDR</sequence>
<evidence type="ECO:0000256" key="1">
    <source>
        <dbReference type="SAM" id="Phobius"/>
    </source>
</evidence>
<evidence type="ECO:0000313" key="2">
    <source>
        <dbReference type="EMBL" id="CAG6489539.1"/>
    </source>
</evidence>
<feature type="transmembrane region" description="Helical" evidence="1">
    <location>
        <begin position="35"/>
        <end position="55"/>
    </location>
</feature>
<feature type="transmembrane region" description="Helical" evidence="1">
    <location>
        <begin position="151"/>
        <end position="174"/>
    </location>
</feature>
<feature type="transmembrane region" description="Helical" evidence="1">
    <location>
        <begin position="6"/>
        <end position="23"/>
    </location>
</feature>
<dbReference type="AlphaFoldDB" id="A0A8D8G0T2"/>
<feature type="transmembrane region" description="Helical" evidence="1">
    <location>
        <begin position="117"/>
        <end position="139"/>
    </location>
</feature>
<feature type="transmembrane region" description="Helical" evidence="1">
    <location>
        <begin position="88"/>
        <end position="110"/>
    </location>
</feature>
<keyword evidence="1" id="KW-0812">Transmembrane</keyword>